<dbReference type="EMBL" id="KQ485290">
    <property type="protein sequence ID" value="KYP32429.1"/>
    <property type="molecule type" value="Genomic_DNA"/>
</dbReference>
<accession>A0A151QQ48</accession>
<dbReference type="Gramene" id="C.cajan_47909.t">
    <property type="protein sequence ID" value="C.cajan_47909.t.cds1"/>
    <property type="gene ID" value="C.cajan_47909"/>
</dbReference>
<reference evidence="1" key="1">
    <citation type="journal article" date="2012" name="Nat. Biotechnol.">
        <title>Draft genome sequence of pigeonpea (Cajanus cajan), an orphan legume crop of resource-poor farmers.</title>
        <authorList>
            <person name="Varshney R.K."/>
            <person name="Chen W."/>
            <person name="Li Y."/>
            <person name="Bharti A.K."/>
            <person name="Saxena R.K."/>
            <person name="Schlueter J.A."/>
            <person name="Donoghue M.T."/>
            <person name="Azam S."/>
            <person name="Fan G."/>
            <person name="Whaley A.M."/>
            <person name="Farmer A.D."/>
            <person name="Sheridan J."/>
            <person name="Iwata A."/>
            <person name="Tuteja R."/>
            <person name="Penmetsa R.V."/>
            <person name="Wu W."/>
            <person name="Upadhyaya H.D."/>
            <person name="Yang S.P."/>
            <person name="Shah T."/>
            <person name="Saxena K.B."/>
            <person name="Michael T."/>
            <person name="McCombie W.R."/>
            <person name="Yang B."/>
            <person name="Zhang G."/>
            <person name="Yang H."/>
            <person name="Wang J."/>
            <person name="Spillane C."/>
            <person name="Cook D.R."/>
            <person name="May G.D."/>
            <person name="Xu X."/>
            <person name="Jackson S.A."/>
        </authorList>
    </citation>
    <scope>NUCLEOTIDE SEQUENCE [LARGE SCALE GENOMIC DNA]</scope>
</reference>
<organism evidence="1 2">
    <name type="scientific">Cajanus cajan</name>
    <name type="common">Pigeon pea</name>
    <name type="synonym">Cajanus indicus</name>
    <dbReference type="NCBI Taxonomy" id="3821"/>
    <lineage>
        <taxon>Eukaryota</taxon>
        <taxon>Viridiplantae</taxon>
        <taxon>Streptophyta</taxon>
        <taxon>Embryophyta</taxon>
        <taxon>Tracheophyta</taxon>
        <taxon>Spermatophyta</taxon>
        <taxon>Magnoliopsida</taxon>
        <taxon>eudicotyledons</taxon>
        <taxon>Gunneridae</taxon>
        <taxon>Pentapetalae</taxon>
        <taxon>rosids</taxon>
        <taxon>fabids</taxon>
        <taxon>Fabales</taxon>
        <taxon>Fabaceae</taxon>
        <taxon>Papilionoideae</taxon>
        <taxon>50 kb inversion clade</taxon>
        <taxon>NPAAA clade</taxon>
        <taxon>indigoferoid/millettioid clade</taxon>
        <taxon>Phaseoleae</taxon>
        <taxon>Cajanus</taxon>
    </lineage>
</organism>
<proteinExistence type="predicted"/>
<dbReference type="AlphaFoldDB" id="A0A151QQ48"/>
<sequence length="151" mass="17668">MKLGRESLYEYWERFKKLCANYLHHQIFELLSLQYFYEGLNNMEKSIINAASGGALGDMTPAEAKHLIEKMASNSQQFSTRNYNSIVIRGVHDVATDVDRKLESKLHELVNLMEDHPWSFMWDPSIGPWLRDWKRIESSQPIDILFVVKGY</sequence>
<protein>
    <recommendedName>
        <fullName evidence="3">Retrotransposon gag domain-containing protein</fullName>
    </recommendedName>
</protein>
<name>A0A151QQ48_CAJCA</name>
<keyword evidence="2" id="KW-1185">Reference proteome</keyword>
<evidence type="ECO:0000313" key="2">
    <source>
        <dbReference type="Proteomes" id="UP000075243"/>
    </source>
</evidence>
<dbReference type="Proteomes" id="UP000075243">
    <property type="component" value="Unassembled WGS sequence"/>
</dbReference>
<dbReference type="PANTHER" id="PTHR33223:SF3">
    <property type="match status" value="1"/>
</dbReference>
<dbReference type="PANTHER" id="PTHR33223">
    <property type="entry name" value="CCHC-TYPE DOMAIN-CONTAINING PROTEIN"/>
    <property type="match status" value="1"/>
</dbReference>
<evidence type="ECO:0008006" key="3">
    <source>
        <dbReference type="Google" id="ProtNLM"/>
    </source>
</evidence>
<gene>
    <name evidence="1" type="ORF">KK1_046902</name>
</gene>
<evidence type="ECO:0000313" key="1">
    <source>
        <dbReference type="EMBL" id="KYP32429.1"/>
    </source>
</evidence>